<keyword evidence="3" id="KW-1185">Reference proteome</keyword>
<dbReference type="STRING" id="225359.A0A2S4PI69"/>
<feature type="transmembrane region" description="Helical" evidence="1">
    <location>
        <begin position="20"/>
        <end position="42"/>
    </location>
</feature>
<keyword evidence="1" id="KW-1133">Transmembrane helix</keyword>
<comment type="caution">
    <text evidence="2">The sequence shown here is derived from an EMBL/GenBank/DDBJ whole genome shotgun (WGS) entry which is preliminary data.</text>
</comment>
<dbReference type="EMBL" id="PEDP01008792">
    <property type="protein sequence ID" value="POS81729.1"/>
    <property type="molecule type" value="Genomic_DNA"/>
</dbReference>
<gene>
    <name evidence="2" type="ORF">EPUL_006590</name>
</gene>
<protein>
    <submittedName>
        <fullName evidence="2">Uncharacterized protein</fullName>
    </submittedName>
</protein>
<dbReference type="PANTHER" id="PTHR33481">
    <property type="entry name" value="REVERSE TRANSCRIPTASE"/>
    <property type="match status" value="1"/>
</dbReference>
<reference evidence="2 3" key="1">
    <citation type="submission" date="2017-10" db="EMBL/GenBank/DDBJ databases">
        <title>Development of genomic resources for the powdery mildew, Erysiphe pulchra.</title>
        <authorList>
            <person name="Wadl P.A."/>
            <person name="Mack B.M."/>
            <person name="Moore G."/>
            <person name="Beltz S.B."/>
        </authorList>
    </citation>
    <scope>NUCLEOTIDE SEQUENCE [LARGE SCALE GENOMIC DNA]</scope>
    <source>
        <strain evidence="2">Cflorida</strain>
    </source>
</reference>
<organism evidence="2 3">
    <name type="scientific">Erysiphe pulchra</name>
    <dbReference type="NCBI Taxonomy" id="225359"/>
    <lineage>
        <taxon>Eukaryota</taxon>
        <taxon>Fungi</taxon>
        <taxon>Dikarya</taxon>
        <taxon>Ascomycota</taxon>
        <taxon>Pezizomycotina</taxon>
        <taxon>Leotiomycetes</taxon>
        <taxon>Erysiphales</taxon>
        <taxon>Erysiphaceae</taxon>
        <taxon>Erysiphe</taxon>
    </lineage>
</organism>
<evidence type="ECO:0000313" key="3">
    <source>
        <dbReference type="Proteomes" id="UP000237438"/>
    </source>
</evidence>
<dbReference type="AlphaFoldDB" id="A0A2S4PI69"/>
<dbReference type="PANTHER" id="PTHR33481:SF1">
    <property type="entry name" value="ENDONUCLEASE_EXONUCLEASE_PHOSPHATASE DOMAIN-CONTAINING PROTEIN-RELATED"/>
    <property type="match status" value="1"/>
</dbReference>
<evidence type="ECO:0000313" key="2">
    <source>
        <dbReference type="EMBL" id="POS81729.1"/>
    </source>
</evidence>
<sequence length="128" mass="15013">MVVTAHLRRFNNTMKGSPPYLLRQAVTSCVLPVVLYGIEAWWPGDRNLAWRRKKLQELKHQCGKQIQLLSKAIHMSLRTILPIYRSTPLPILFREGGLPPTRIMLEEIRLRKALRIQNLDARHPMRKR</sequence>
<dbReference type="Proteomes" id="UP000237438">
    <property type="component" value="Unassembled WGS sequence"/>
</dbReference>
<name>A0A2S4PI69_9PEZI</name>
<feature type="non-terminal residue" evidence="2">
    <location>
        <position position="128"/>
    </location>
</feature>
<accession>A0A2S4PI69</accession>
<keyword evidence="1" id="KW-0812">Transmembrane</keyword>
<dbReference type="OrthoDB" id="4357294at2759"/>
<proteinExistence type="predicted"/>
<evidence type="ECO:0000256" key="1">
    <source>
        <dbReference type="SAM" id="Phobius"/>
    </source>
</evidence>
<keyword evidence="1" id="KW-0472">Membrane</keyword>